<dbReference type="Proteomes" id="UP001157160">
    <property type="component" value="Unassembled WGS sequence"/>
</dbReference>
<evidence type="ECO:0000313" key="1">
    <source>
        <dbReference type="EMBL" id="GMA26943.1"/>
    </source>
</evidence>
<keyword evidence="2" id="KW-1185">Reference proteome</keyword>
<protein>
    <recommendedName>
        <fullName evidence="3">Winged helix DNA-binding domain-containing protein</fullName>
    </recommendedName>
</protein>
<dbReference type="PANTHER" id="PTHR38479:SF2">
    <property type="entry name" value="WINGED HELIX DNA-BINDING DOMAIN-CONTAINING PROTEIN"/>
    <property type="match status" value="1"/>
</dbReference>
<organism evidence="1 2">
    <name type="scientific">Arenivirga flava</name>
    <dbReference type="NCBI Taxonomy" id="1930060"/>
    <lineage>
        <taxon>Bacteria</taxon>
        <taxon>Bacillati</taxon>
        <taxon>Actinomycetota</taxon>
        <taxon>Actinomycetes</taxon>
        <taxon>Micrococcales</taxon>
        <taxon>Microbacteriaceae</taxon>
        <taxon>Arenivirga</taxon>
    </lineage>
</organism>
<sequence>MSAFLARRDLLRFRMHAQLLAGEQASSPADVLERMLALQGQDFASVLWAVGARTRAEQATEGAVLGAMASGELVRAWPMRGTLHLLPARELGWMLSLTTERLTNGLDKRWANLGLDRAQVERGRDVLHDALRGGGALTRAQAQERLADAGLEPTGGRGYHLIWFASQTGLVCWGPPGTGEQLLVLNEEWIPEPCRLGREEALAELLVRYVRGHGPATLKDFLHWTRLTAAEGREALALAGERLERAQLEGTRGIAGQVLLDPSVLPEPGDVPTIVHALPAFDEYLLGFKDRSPVIRAEHEAAVIPGGNGVLQPILVSRGRVIGTWGRSTRKGALVPEWRGFGELSAPQAAGAARAFARYARFRELPVASA</sequence>
<dbReference type="RefSeq" id="WP_284229119.1">
    <property type="nucleotide sequence ID" value="NZ_BSUL01000001.1"/>
</dbReference>
<dbReference type="InterPro" id="IPR009351">
    <property type="entry name" value="AlkZ-like"/>
</dbReference>
<dbReference type="PANTHER" id="PTHR38479">
    <property type="entry name" value="LMO0824 PROTEIN"/>
    <property type="match status" value="1"/>
</dbReference>
<reference evidence="1 2" key="1">
    <citation type="journal article" date="2014" name="Int. J. Syst. Evol. Microbiol.">
        <title>Complete genome sequence of Corynebacterium casei LMG S-19264T (=DSM 44701T), isolated from a smear-ripened cheese.</title>
        <authorList>
            <consortium name="US DOE Joint Genome Institute (JGI-PGF)"/>
            <person name="Walter F."/>
            <person name="Albersmeier A."/>
            <person name="Kalinowski J."/>
            <person name="Ruckert C."/>
        </authorList>
    </citation>
    <scope>NUCLEOTIDE SEQUENCE [LARGE SCALE GENOMIC DNA]</scope>
    <source>
        <strain evidence="1 2">NBRC 112289</strain>
    </source>
</reference>
<name>A0AA37UA77_9MICO</name>
<evidence type="ECO:0000313" key="2">
    <source>
        <dbReference type="Proteomes" id="UP001157160"/>
    </source>
</evidence>
<dbReference type="EMBL" id="BSUL01000001">
    <property type="protein sequence ID" value="GMA26943.1"/>
    <property type="molecule type" value="Genomic_DNA"/>
</dbReference>
<dbReference type="Pfam" id="PF06224">
    <property type="entry name" value="AlkZ-like"/>
    <property type="match status" value="1"/>
</dbReference>
<gene>
    <name evidence="1" type="ORF">GCM10025874_01960</name>
</gene>
<accession>A0AA37UA77</accession>
<comment type="caution">
    <text evidence="1">The sequence shown here is derived from an EMBL/GenBank/DDBJ whole genome shotgun (WGS) entry which is preliminary data.</text>
</comment>
<dbReference type="AlphaFoldDB" id="A0AA37UA77"/>
<evidence type="ECO:0008006" key="3">
    <source>
        <dbReference type="Google" id="ProtNLM"/>
    </source>
</evidence>
<proteinExistence type="predicted"/>